<dbReference type="PIRSF" id="PIRSF005715">
    <property type="entry name" value="VPS45_Sec1"/>
    <property type="match status" value="1"/>
</dbReference>
<proteinExistence type="evidence at transcript level"/>
<protein>
    <submittedName>
        <fullName evidence="2">Putative vacuolar sorting protein vps33/slp1 sec1 family</fullName>
    </submittedName>
</protein>
<accession>A0A0K8TLY2</accession>
<dbReference type="SUPFAM" id="SSF56815">
    <property type="entry name" value="Sec1/munc18-like (SM) proteins"/>
    <property type="match status" value="1"/>
</dbReference>
<dbReference type="Pfam" id="PF00995">
    <property type="entry name" value="Sec1"/>
    <property type="match status" value="1"/>
</dbReference>
<dbReference type="InterPro" id="IPR043154">
    <property type="entry name" value="Sec-1-like_dom1"/>
</dbReference>
<dbReference type="InterPro" id="IPR001619">
    <property type="entry name" value="Sec1-like"/>
</dbReference>
<reference evidence="2" key="1">
    <citation type="journal article" date="2015" name="Insect Biochem. Mol. Biol.">
        <title>An insight into the sialome of the horse fly, Tabanus bromius.</title>
        <authorList>
            <person name="Ribeiro J.M."/>
            <person name="Kazimirova M."/>
            <person name="Takac P."/>
            <person name="Andersen J.F."/>
            <person name="Francischetti I.M."/>
        </authorList>
    </citation>
    <scope>NUCLEOTIDE SEQUENCE</scope>
</reference>
<dbReference type="InterPro" id="IPR027482">
    <property type="entry name" value="Sec1-like_dom2"/>
</dbReference>
<name>A0A0K8TLY2_TABBR</name>
<dbReference type="PANTHER" id="PTHR11679">
    <property type="entry name" value="VESICLE PROTEIN SORTING-ASSOCIATED"/>
    <property type="match status" value="1"/>
</dbReference>
<dbReference type="GO" id="GO:0016192">
    <property type="term" value="P:vesicle-mediated transport"/>
    <property type="evidence" value="ECO:0007669"/>
    <property type="project" value="InterPro"/>
</dbReference>
<sequence>MFSHLTGWRVNLSFLQEAENREFLEIIDRCEGKKLIVRDPSLAGPIDLIANREYLKERNFVGFVPLKDGPLPEMDVKNIIFITRPNLRLMDCIIENIKEERKKRRQLKKDFHLYFLPRQSTLCLDHLQERGIQRDTFRSIGDFRCEFFPIDNDLLSMELQDANKELVVEGDETCLYHAACGLVTLQKTYGRIPKIYGKGNFAFKVWELAKTMGRDEKNMFNSDKGAIDQMIILDRSIDLMSVLATQLTYEGLIDEIYGIKQTVGHFPSELFSQSNEPGCQEASETLKIVLNSGEALYAELRDKNFNAVGQILSRNAKSISSQLEERHRDKSVQDMKRFVERLPNMLSQKKSVTTHTSIAHGIKEVTDSNDFLEQLAVEQEFMVCADLDKPSSFIEDMIAKKADFRSVIRLICMQCIAGSGLKPKILDYYKRELVHVYGIEALLTIVNLERADLLKIQSESRTYAVLRKTMNLTVENAVEVSPKDISYVHSFYAPLSVRIVEQCLKEKGWQSLKGVLHNLPGRTFEDFQAQLVGIGGRRASLTSEMSQSEVPRVILVFFVGGCTFAEISALRFLATQEERKQEVEFIIATTKLINKNTFLDSFIECKK</sequence>
<dbReference type="InterPro" id="IPR043127">
    <property type="entry name" value="Sec-1-like_dom3a"/>
</dbReference>
<dbReference type="InterPro" id="IPR043155">
    <property type="entry name" value="VPS33_dom3b"/>
</dbReference>
<comment type="similarity">
    <text evidence="1">Belongs to the STXBP/unc-18/SEC1 family.</text>
</comment>
<dbReference type="EMBL" id="GDAI01002221">
    <property type="protein sequence ID" value="JAI15382.1"/>
    <property type="molecule type" value="mRNA"/>
</dbReference>
<evidence type="ECO:0000256" key="1">
    <source>
        <dbReference type="ARBA" id="ARBA00009884"/>
    </source>
</evidence>
<dbReference type="Gene3D" id="1.25.40.850">
    <property type="match status" value="1"/>
</dbReference>
<dbReference type="AlphaFoldDB" id="A0A0K8TLY2"/>
<organism evidence="2">
    <name type="scientific">Tabanus bromius</name>
    <name type="common">Band-eyed brown horse fly</name>
    <dbReference type="NCBI Taxonomy" id="304241"/>
    <lineage>
        <taxon>Eukaryota</taxon>
        <taxon>Metazoa</taxon>
        <taxon>Ecdysozoa</taxon>
        <taxon>Arthropoda</taxon>
        <taxon>Hexapoda</taxon>
        <taxon>Insecta</taxon>
        <taxon>Pterygota</taxon>
        <taxon>Neoptera</taxon>
        <taxon>Endopterygota</taxon>
        <taxon>Diptera</taxon>
        <taxon>Brachycera</taxon>
        <taxon>Tabanomorpha</taxon>
        <taxon>Tabanoidea</taxon>
        <taxon>Tabanidae</taxon>
        <taxon>Tabanus</taxon>
    </lineage>
</organism>
<dbReference type="InterPro" id="IPR036045">
    <property type="entry name" value="Sec1-like_sf"/>
</dbReference>
<dbReference type="Gene3D" id="3.40.50.1910">
    <property type="match status" value="2"/>
</dbReference>
<dbReference type="Gene3D" id="3.40.50.2060">
    <property type="match status" value="1"/>
</dbReference>
<dbReference type="Gene3D" id="3.90.830.10">
    <property type="entry name" value="Syntaxin Binding Protein 1, Chain A, domain 2"/>
    <property type="match status" value="1"/>
</dbReference>
<evidence type="ECO:0000313" key="2">
    <source>
        <dbReference type="EMBL" id="JAI15382.1"/>
    </source>
</evidence>